<protein>
    <recommendedName>
        <fullName evidence="1">Spore protein YkvP/CgeB glycosyl transferase-like domain-containing protein</fullName>
    </recommendedName>
</protein>
<gene>
    <name evidence="2" type="ORF">ENW96_05340</name>
</gene>
<reference evidence="2" key="1">
    <citation type="journal article" date="2020" name="mSystems">
        <title>Genome- and Community-Level Interaction Insights into Carbon Utilization and Element Cycling Functions of Hydrothermarchaeota in Hydrothermal Sediment.</title>
        <authorList>
            <person name="Zhou Z."/>
            <person name="Liu Y."/>
            <person name="Xu W."/>
            <person name="Pan J."/>
            <person name="Luo Z.H."/>
            <person name="Li M."/>
        </authorList>
    </citation>
    <scope>NUCLEOTIDE SEQUENCE [LARGE SCALE GENOMIC DNA]</scope>
    <source>
        <strain evidence="2">SpSt-897</strain>
    </source>
</reference>
<evidence type="ECO:0000259" key="1">
    <source>
        <dbReference type="Pfam" id="PF13524"/>
    </source>
</evidence>
<dbReference type="InterPro" id="IPR055259">
    <property type="entry name" value="YkvP/CgeB_Glyco_trans-like"/>
</dbReference>
<evidence type="ECO:0000313" key="2">
    <source>
        <dbReference type="EMBL" id="HGF33800.1"/>
    </source>
</evidence>
<name>A0A7C3V7E9_9BACT</name>
<organism evidence="2">
    <name type="scientific">Desulfobacca acetoxidans</name>
    <dbReference type="NCBI Taxonomy" id="60893"/>
    <lineage>
        <taxon>Bacteria</taxon>
        <taxon>Pseudomonadati</taxon>
        <taxon>Thermodesulfobacteriota</taxon>
        <taxon>Desulfobaccia</taxon>
        <taxon>Desulfobaccales</taxon>
        <taxon>Desulfobaccaceae</taxon>
        <taxon>Desulfobacca</taxon>
    </lineage>
</organism>
<comment type="caution">
    <text evidence="2">The sequence shown here is derived from an EMBL/GenBank/DDBJ whole genome shotgun (WGS) entry which is preliminary data.</text>
</comment>
<sequence>MHPVPENNRLCRFLRERRRHVPPRRVFFLRQGFFLEEECLRAFRHLGFTVQEFQVGPDWNAVMASRLLTGLTEFLPDFVFSINHIGFDKSGWLTAFLRDSHLPAATWYVDNPDFIIRAYPENVSEWVAVFVWDQHYVAGLKEMGFPWVAYLPLAADSHLFRPYRHPPVDRFGAQAAAFVGGTWTQRVSQQLARYGGQPATLAYIEAAAQSFQWSDNYRARTALEEIFPGFAELPVREQVDLEAAVLWRACQQDRLERVGALSQTGVRVFGDPAWADLLPDPAAYGGPLSYHRELPAFYQCVAVNLNLTSLQMRNGLNQRVFDVPATGAFLLTDYKEALWELFDPAEVVTFRTVDEAQDKIAFYLKYPETRRRLATRARERVLSQHTYSHRVQVIERQITQIFLGEQSAAC</sequence>
<dbReference type="EMBL" id="DTMF01000140">
    <property type="protein sequence ID" value="HGF33800.1"/>
    <property type="molecule type" value="Genomic_DNA"/>
</dbReference>
<dbReference type="AlphaFoldDB" id="A0A7C3V7E9"/>
<proteinExistence type="predicted"/>
<dbReference type="Pfam" id="PF13524">
    <property type="entry name" value="Glyco_trans_1_2"/>
    <property type="match status" value="1"/>
</dbReference>
<accession>A0A7C3V7E9</accession>
<feature type="domain" description="Spore protein YkvP/CgeB glycosyl transferase-like" evidence="1">
    <location>
        <begin position="260"/>
        <end position="394"/>
    </location>
</feature>